<evidence type="ECO:0000256" key="1">
    <source>
        <dbReference type="SAM" id="Phobius"/>
    </source>
</evidence>
<reference evidence="3" key="1">
    <citation type="submission" date="2016-06" db="EMBL/GenBank/DDBJ databases">
        <title>Parallel loss of symbiosis genes in relatives of nitrogen-fixing non-legume Parasponia.</title>
        <authorList>
            <person name="Van Velzen R."/>
            <person name="Holmer R."/>
            <person name="Bu F."/>
            <person name="Rutten L."/>
            <person name="Van Zeijl A."/>
            <person name="Liu W."/>
            <person name="Santuari L."/>
            <person name="Cao Q."/>
            <person name="Sharma T."/>
            <person name="Shen D."/>
            <person name="Roswanjaya Y."/>
            <person name="Wardhani T."/>
            <person name="Kalhor M.S."/>
            <person name="Jansen J."/>
            <person name="Van den Hoogen J."/>
            <person name="Gungor B."/>
            <person name="Hartog M."/>
            <person name="Hontelez J."/>
            <person name="Verver J."/>
            <person name="Yang W.-C."/>
            <person name="Schijlen E."/>
            <person name="Repin R."/>
            <person name="Schilthuizen M."/>
            <person name="Schranz E."/>
            <person name="Heidstra R."/>
            <person name="Miyata K."/>
            <person name="Fedorova E."/>
            <person name="Kohlen W."/>
            <person name="Bisseling T."/>
            <person name="Smit S."/>
            <person name="Geurts R."/>
        </authorList>
    </citation>
    <scope>NUCLEOTIDE SEQUENCE [LARGE SCALE GENOMIC DNA]</scope>
    <source>
        <strain evidence="3">cv. WU1-14</strain>
    </source>
</reference>
<keyword evidence="3" id="KW-1185">Reference proteome</keyword>
<dbReference type="EMBL" id="JXTB01000079">
    <property type="protein sequence ID" value="PON66517.1"/>
    <property type="molecule type" value="Genomic_DNA"/>
</dbReference>
<protein>
    <submittedName>
        <fullName evidence="2">Uncharacterized protein</fullName>
    </submittedName>
</protein>
<evidence type="ECO:0000313" key="3">
    <source>
        <dbReference type="Proteomes" id="UP000237105"/>
    </source>
</evidence>
<name>A0A2P5CZS8_PARAD</name>
<keyword evidence="1" id="KW-1133">Transmembrane helix</keyword>
<feature type="transmembrane region" description="Helical" evidence="1">
    <location>
        <begin position="58"/>
        <end position="80"/>
    </location>
</feature>
<accession>A0A2P5CZS8</accession>
<dbReference type="AlphaFoldDB" id="A0A2P5CZS8"/>
<proteinExistence type="predicted"/>
<feature type="non-terminal residue" evidence="2">
    <location>
        <position position="1"/>
    </location>
</feature>
<keyword evidence="1" id="KW-0472">Membrane</keyword>
<feature type="transmembrane region" description="Helical" evidence="1">
    <location>
        <begin position="20"/>
        <end position="46"/>
    </location>
</feature>
<comment type="caution">
    <text evidence="2">The sequence shown here is derived from an EMBL/GenBank/DDBJ whole genome shotgun (WGS) entry which is preliminary data.</text>
</comment>
<evidence type="ECO:0000313" key="2">
    <source>
        <dbReference type="EMBL" id="PON66517.1"/>
    </source>
</evidence>
<dbReference type="Proteomes" id="UP000237105">
    <property type="component" value="Unassembled WGS sequence"/>
</dbReference>
<organism evidence="2 3">
    <name type="scientific">Parasponia andersonii</name>
    <name type="common">Sponia andersonii</name>
    <dbReference type="NCBI Taxonomy" id="3476"/>
    <lineage>
        <taxon>Eukaryota</taxon>
        <taxon>Viridiplantae</taxon>
        <taxon>Streptophyta</taxon>
        <taxon>Embryophyta</taxon>
        <taxon>Tracheophyta</taxon>
        <taxon>Spermatophyta</taxon>
        <taxon>Magnoliopsida</taxon>
        <taxon>eudicotyledons</taxon>
        <taxon>Gunneridae</taxon>
        <taxon>Pentapetalae</taxon>
        <taxon>rosids</taxon>
        <taxon>fabids</taxon>
        <taxon>Rosales</taxon>
        <taxon>Cannabaceae</taxon>
        <taxon>Parasponia</taxon>
    </lineage>
</organism>
<gene>
    <name evidence="2" type="ORF">PanWU01x14_109390</name>
</gene>
<sequence length="103" mass="11481">RWRQWHLNAELCNQCLKHPILLVELSLSLLELALVLCFLFGHLSTIRHTCSASFSASYCFKVAMVSATCPVLAALCPPILFSRGSTPNPFCYLDLVPKALDMI</sequence>
<keyword evidence="1" id="KW-0812">Transmembrane</keyword>